<dbReference type="PANTHER" id="PTHR28052">
    <property type="entry name" value="UPF0545 PROTEIN C22ORF39"/>
    <property type="match status" value="1"/>
</dbReference>
<dbReference type="Pfam" id="PF11326">
    <property type="entry name" value="PANTS-like"/>
    <property type="match status" value="1"/>
</dbReference>
<reference evidence="2 3" key="1">
    <citation type="submission" date="2014-09" db="EMBL/GenBank/DDBJ databases">
        <authorList>
            <person name="Magalhaes I.L.F."/>
            <person name="Oliveira U."/>
            <person name="Santos F.R."/>
            <person name="Vidigal T.H.D.A."/>
            <person name="Brescovit A.D."/>
            <person name="Santos A.J."/>
        </authorList>
    </citation>
    <scope>NUCLEOTIDE SEQUENCE [LARGE SCALE GENOMIC DNA]</scope>
</reference>
<feature type="region of interest" description="Disordered" evidence="1">
    <location>
        <begin position="1"/>
        <end position="33"/>
    </location>
</feature>
<dbReference type="STRING" id="401625.A0A0P1B9Q4"/>
<protein>
    <submittedName>
        <fullName evidence="2">Uncharacterized protein</fullName>
    </submittedName>
</protein>
<dbReference type="InterPro" id="IPR021475">
    <property type="entry name" value="Pants/Emi1-like"/>
</dbReference>
<evidence type="ECO:0000256" key="1">
    <source>
        <dbReference type="SAM" id="MobiDB-lite"/>
    </source>
</evidence>
<dbReference type="OrthoDB" id="2017405at2759"/>
<evidence type="ECO:0000313" key="2">
    <source>
        <dbReference type="EMBL" id="CEH12332.1"/>
    </source>
</evidence>
<dbReference type="PANTHER" id="PTHR28052:SF1">
    <property type="entry name" value="UPF0545 PROTEIN C22ORF39"/>
    <property type="match status" value="1"/>
</dbReference>
<name>A0A0P1B9Q4_9BASI</name>
<proteinExistence type="predicted"/>
<feature type="region of interest" description="Disordered" evidence="1">
    <location>
        <begin position="209"/>
        <end position="232"/>
    </location>
</feature>
<organism evidence="2 3">
    <name type="scientific">Ceraceosorus bombacis</name>
    <dbReference type="NCBI Taxonomy" id="401625"/>
    <lineage>
        <taxon>Eukaryota</taxon>
        <taxon>Fungi</taxon>
        <taxon>Dikarya</taxon>
        <taxon>Basidiomycota</taxon>
        <taxon>Ustilaginomycotina</taxon>
        <taxon>Exobasidiomycetes</taxon>
        <taxon>Ceraceosorales</taxon>
        <taxon>Ceraceosoraceae</taxon>
        <taxon>Ceraceosorus</taxon>
    </lineage>
</organism>
<dbReference type="AlphaFoldDB" id="A0A0P1B9Q4"/>
<dbReference type="Proteomes" id="UP000054845">
    <property type="component" value="Unassembled WGS sequence"/>
</dbReference>
<sequence length="232" mass="25699">MVWPFSNSSAASSTSSSSGGNAPSTPAHALTTEQSASAKWEATVKEEQIIQAAYTPLDEMKKCYNLFDEWAACYALLPQLNSVYRYGGPKDCSTKFNDWKFCLTLKDLSAEQRREKWLRHRAEQVAKMRLEGSSEDFWEIRRDPLIDPNPRTRNVTACAVRGILFELIHTTLLPSMSGLIRLHLSRTCLALSQPRLHLASTTGPGLVNAKAPSASFADRTTLGHPRDATSSP</sequence>
<accession>A0A0P1B9Q4</accession>
<keyword evidence="3" id="KW-1185">Reference proteome</keyword>
<feature type="compositionally biased region" description="Low complexity" evidence="1">
    <location>
        <begin position="1"/>
        <end position="27"/>
    </location>
</feature>
<evidence type="ECO:0000313" key="3">
    <source>
        <dbReference type="Proteomes" id="UP000054845"/>
    </source>
</evidence>
<dbReference type="EMBL" id="CCYA01000149">
    <property type="protein sequence ID" value="CEH12332.1"/>
    <property type="molecule type" value="Genomic_DNA"/>
</dbReference>